<evidence type="ECO:0000313" key="1">
    <source>
        <dbReference type="EMBL" id="ACI12501.1"/>
    </source>
</evidence>
<proteinExistence type="predicted"/>
<organism evidence="1 2">
    <name type="scientific">Mycobacterium phage Konstantine</name>
    <dbReference type="NCBI Taxonomy" id="563121"/>
    <lineage>
        <taxon>Viruses</taxon>
        <taxon>Duplodnaviria</taxon>
        <taxon>Heunggongvirae</taxon>
        <taxon>Uroviricota</taxon>
        <taxon>Caudoviricetes</taxon>
        <taxon>Konstantinevirus</taxon>
        <taxon>Konstantinevirus konstantine</taxon>
    </lineage>
</organism>
<dbReference type="KEGG" id="vg:6940787"/>
<reference evidence="1 2" key="1">
    <citation type="submission" date="2008-09" db="EMBL/GenBank/DDBJ databases">
        <authorList>
            <person name="Tantoco A.T."/>
            <person name="Edgar R.H."/>
            <person name="Ko C."/>
            <person name="Chambers R.A."/>
            <person name="Jacobs-Sera D."/>
            <person name="Hendrix R.W."/>
            <person name="Hatfull G.F."/>
        </authorList>
    </citation>
    <scope>NUCLEOTIDE SEQUENCE [LARGE SCALE GENOMIC DNA]</scope>
</reference>
<evidence type="ECO:0000313" key="2">
    <source>
        <dbReference type="Proteomes" id="UP000002183"/>
    </source>
</evidence>
<dbReference type="GeneID" id="6940787"/>
<accession>B5U4W1</accession>
<gene>
    <name evidence="1" type="primary">86</name>
    <name evidence="1" type="ORF">KONSTANTINE_86</name>
</gene>
<keyword evidence="2" id="KW-1185">Reference proteome</keyword>
<name>B5U4W1_9CAUD</name>
<sequence>MTDSMKFTNDFVDNLIEMMDRMWSVFEGMPTRGQALYAVINKPWVIQNWVILPVAWPITKRKIRKGREKLDDLRLIRWASKLNDGKEFRAQ</sequence>
<dbReference type="EMBL" id="FJ174691">
    <property type="protein sequence ID" value="ACI12501.1"/>
    <property type="molecule type" value="Genomic_DNA"/>
</dbReference>
<dbReference type="Proteomes" id="UP000002183">
    <property type="component" value="Segment"/>
</dbReference>
<protein>
    <submittedName>
        <fullName evidence="1">Uncharacterized protein</fullName>
    </submittedName>
</protein>
<dbReference type="RefSeq" id="YP_002242143.1">
    <property type="nucleotide sequence ID" value="NC_011292.1"/>
</dbReference>